<dbReference type="InterPro" id="IPR032710">
    <property type="entry name" value="NTF2-like_dom_sf"/>
</dbReference>
<dbReference type="EMBL" id="JABBPN010000018">
    <property type="protein sequence ID" value="NMO97469.1"/>
    <property type="molecule type" value="Genomic_DNA"/>
</dbReference>
<proteinExistence type="predicted"/>
<dbReference type="SUPFAM" id="SSF54427">
    <property type="entry name" value="NTF2-like"/>
    <property type="match status" value="1"/>
</dbReference>
<organism evidence="1 2">
    <name type="scientific">Paenibacillus lemnae</name>
    <dbReference type="NCBI Taxonomy" id="1330551"/>
    <lineage>
        <taxon>Bacteria</taxon>
        <taxon>Bacillati</taxon>
        <taxon>Bacillota</taxon>
        <taxon>Bacilli</taxon>
        <taxon>Bacillales</taxon>
        <taxon>Paenibacillaceae</taxon>
        <taxon>Paenibacillus</taxon>
    </lineage>
</organism>
<comment type="caution">
    <text evidence="1">The sequence shown here is derived from an EMBL/GenBank/DDBJ whole genome shotgun (WGS) entry which is preliminary data.</text>
</comment>
<protein>
    <submittedName>
        <fullName evidence="1">Uncharacterized protein</fullName>
    </submittedName>
</protein>
<dbReference type="AlphaFoldDB" id="A0A848MB40"/>
<accession>A0A848MB40</accession>
<evidence type="ECO:0000313" key="2">
    <source>
        <dbReference type="Proteomes" id="UP000565468"/>
    </source>
</evidence>
<dbReference type="Proteomes" id="UP000565468">
    <property type="component" value="Unassembled WGS sequence"/>
</dbReference>
<evidence type="ECO:0000313" key="1">
    <source>
        <dbReference type="EMBL" id="NMO97469.1"/>
    </source>
</evidence>
<keyword evidence="2" id="KW-1185">Reference proteome</keyword>
<reference evidence="1 2" key="1">
    <citation type="submission" date="2020-04" db="EMBL/GenBank/DDBJ databases">
        <title>Paenibacillus algicola sp. nov., a novel marine bacterium producing alginate lyase.</title>
        <authorList>
            <person name="Huang H."/>
        </authorList>
    </citation>
    <scope>NUCLEOTIDE SEQUENCE [LARGE SCALE GENOMIC DNA]</scope>
    <source>
        <strain evidence="1 2">L7-75</strain>
    </source>
</reference>
<sequence>MFQFKKLYEMSLAVFLFTFVGILGTSVEIHASNSDQSVKNTVPEVITKYVKSINSKDWESYVNSYAPDRRLTNFPSEEQQKNRSGILSVDSIGISEIKEISEKDIKLRRYTLWLKV</sequence>
<gene>
    <name evidence="1" type="ORF">HII30_17020</name>
</gene>
<dbReference type="RefSeq" id="WP_169506255.1">
    <property type="nucleotide sequence ID" value="NZ_JABBPN010000018.1"/>
</dbReference>
<name>A0A848MB40_PAELE</name>